<keyword evidence="1" id="KW-1133">Transmembrane helix</keyword>
<dbReference type="RefSeq" id="WP_046974517.1">
    <property type="nucleotide sequence ID" value="NZ_CAWQPG010000077.1"/>
</dbReference>
<keyword evidence="1" id="KW-0472">Membrane</keyword>
<sequence length="413" mass="48686">MSRFRTFIHEYIAATKNEIAIDNRLRRAYYNRLPYIPRISKWITMWLRNRVLMHFFFWVGFLLWVFGGALIFYLFDILRCLLLKEKCIVPQELPEQGGINDVSKKYYIVFCSKSVESIQSMYEPFSNITLVTLPWIQFRKLDNINYVSIKKILTFSDYFKAYILSAATLPVFISNPLNIKWILQTYTASKWFCTRLALDKLNGEFITTEHFDRWAVLMDRLCLSKKTNLTLIQHGSLKGLLLPENAHFKLYTRLHSVSELVTYDEIESKIFLNKIIRNRKDREIIKRCMGMKLNTTKIYNDKFSILFIGHSHCEDIQVKIYYSLSELNIIAYYKEHPKAPASRNAKGMDWIFINDSQFFPDVDLVVSYASTLAYEYENIGTKVLFHDLSTISESACLNIVNLIEKEVKNNERK</sequence>
<dbReference type="Proteomes" id="UP000034866">
    <property type="component" value="Chromosome"/>
</dbReference>
<gene>
    <name evidence="2" type="ORF">VY86_07640</name>
</gene>
<dbReference type="KEGG" id="ptt:VY86_07640"/>
<name>A0A0F7LJH1_9GAMM</name>
<dbReference type="OrthoDB" id="7027042at2"/>
<evidence type="ECO:0000313" key="3">
    <source>
        <dbReference type="Proteomes" id="UP000034866"/>
    </source>
</evidence>
<reference evidence="2 3" key="1">
    <citation type="journal article" date="2015" name="J. Biotechnol.">
        <title>Complete genome sequence of Photorhabdus temperata subsp. thracensis 39-8(T), an entomopathogenic bacterium for the improved commercial bioinsecticide.</title>
        <authorList>
            <person name="Kwak Y."/>
            <person name="Shin J.H."/>
        </authorList>
    </citation>
    <scope>NUCLEOTIDE SEQUENCE [LARGE SCALE GENOMIC DNA]</scope>
    <source>
        <strain evidence="2 3">DSM 15199</strain>
    </source>
</reference>
<protein>
    <submittedName>
        <fullName evidence="2">Uncharacterized protein</fullName>
    </submittedName>
</protein>
<dbReference type="STRING" id="230089.VY86_07640"/>
<evidence type="ECO:0000313" key="2">
    <source>
        <dbReference type="EMBL" id="AKH63229.1"/>
    </source>
</evidence>
<dbReference type="EMBL" id="CP011104">
    <property type="protein sequence ID" value="AKH63229.1"/>
    <property type="molecule type" value="Genomic_DNA"/>
</dbReference>
<dbReference type="AlphaFoldDB" id="A0A0F7LJH1"/>
<proteinExistence type="predicted"/>
<keyword evidence="3" id="KW-1185">Reference proteome</keyword>
<organism evidence="2 3">
    <name type="scientific">Photorhabdus thracensis</name>
    <dbReference type="NCBI Taxonomy" id="230089"/>
    <lineage>
        <taxon>Bacteria</taxon>
        <taxon>Pseudomonadati</taxon>
        <taxon>Pseudomonadota</taxon>
        <taxon>Gammaproteobacteria</taxon>
        <taxon>Enterobacterales</taxon>
        <taxon>Morganellaceae</taxon>
        <taxon>Photorhabdus</taxon>
    </lineage>
</organism>
<reference evidence="3" key="2">
    <citation type="submission" date="2015-03" db="EMBL/GenBank/DDBJ databases">
        <title>Genome sequence of Azospirillum thiophilum strain DSM 21654T.</title>
        <authorList>
            <person name="Kwak Y."/>
            <person name="Shin J.-H."/>
        </authorList>
    </citation>
    <scope>NUCLEOTIDE SEQUENCE [LARGE SCALE GENOMIC DNA]</scope>
    <source>
        <strain evidence="3">DSM 15199</strain>
    </source>
</reference>
<evidence type="ECO:0000256" key="1">
    <source>
        <dbReference type="SAM" id="Phobius"/>
    </source>
</evidence>
<keyword evidence="1" id="KW-0812">Transmembrane</keyword>
<dbReference type="PATRIC" id="fig|230089.6.peg.1685"/>
<feature type="transmembrane region" description="Helical" evidence="1">
    <location>
        <begin position="55"/>
        <end position="75"/>
    </location>
</feature>
<accession>A0A0F7LJH1</accession>